<reference evidence="1 2" key="1">
    <citation type="submission" date="2015-11" db="EMBL/GenBank/DDBJ databases">
        <title>Genomes and virulence difference between two physiological races of Phytophthora nicotianae.</title>
        <authorList>
            <person name="Liu H."/>
            <person name="Ma X."/>
            <person name="Yu H."/>
            <person name="Fang D."/>
            <person name="Li Y."/>
            <person name="Wang X."/>
            <person name="Wang W."/>
            <person name="Dong Y."/>
            <person name="Xiao B."/>
        </authorList>
    </citation>
    <scope>NUCLEOTIDE SEQUENCE [LARGE SCALE GENOMIC DNA]</scope>
    <source>
        <strain evidence="2">race 0</strain>
    </source>
</reference>
<proteinExistence type="predicted"/>
<gene>
    <name evidence="1" type="ORF">AM587_10000091</name>
</gene>
<dbReference type="AlphaFoldDB" id="A0A0W8DWL3"/>
<sequence>MYSQCVTTECLLNMAIGFEPEFVSGRMKKAGIMYVHRFCRRYRLSIWRITHRGTNKRIGMSVKFAAVFNMHQTTAYIDMGLNMIDFEGAKHVDVVLG</sequence>
<name>A0A0W8DWL3_PHYNI</name>
<comment type="caution">
    <text evidence="1">The sequence shown here is derived from an EMBL/GenBank/DDBJ whole genome shotgun (WGS) entry which is preliminary data.</text>
</comment>
<dbReference type="Proteomes" id="UP000052943">
    <property type="component" value="Unassembled WGS sequence"/>
</dbReference>
<dbReference type="EMBL" id="LNFO01000570">
    <property type="protein sequence ID" value="KUG00732.1"/>
    <property type="molecule type" value="Genomic_DNA"/>
</dbReference>
<protein>
    <submittedName>
        <fullName evidence="1">Uncharacterized protein</fullName>
    </submittedName>
</protein>
<evidence type="ECO:0000313" key="2">
    <source>
        <dbReference type="Proteomes" id="UP000052943"/>
    </source>
</evidence>
<organism evidence="1 2">
    <name type="scientific">Phytophthora nicotianae</name>
    <name type="common">Potato buckeye rot agent</name>
    <name type="synonym">Phytophthora parasitica</name>
    <dbReference type="NCBI Taxonomy" id="4792"/>
    <lineage>
        <taxon>Eukaryota</taxon>
        <taxon>Sar</taxon>
        <taxon>Stramenopiles</taxon>
        <taxon>Oomycota</taxon>
        <taxon>Peronosporomycetes</taxon>
        <taxon>Peronosporales</taxon>
        <taxon>Peronosporaceae</taxon>
        <taxon>Phytophthora</taxon>
    </lineage>
</organism>
<accession>A0A0W8DWL3</accession>
<evidence type="ECO:0000313" key="1">
    <source>
        <dbReference type="EMBL" id="KUG00732.1"/>
    </source>
</evidence>